<dbReference type="Pfam" id="PF00990">
    <property type="entry name" value="GGDEF"/>
    <property type="match status" value="1"/>
</dbReference>
<dbReference type="PANTHER" id="PTHR45138:SF9">
    <property type="entry name" value="DIGUANYLATE CYCLASE DGCM-RELATED"/>
    <property type="match status" value="1"/>
</dbReference>
<dbReference type="Gene3D" id="3.30.70.270">
    <property type="match status" value="1"/>
</dbReference>
<dbReference type="CDD" id="cd12912">
    <property type="entry name" value="PDC2_MCP_like"/>
    <property type="match status" value="1"/>
</dbReference>
<evidence type="ECO:0000256" key="3">
    <source>
        <dbReference type="ARBA" id="ARBA00012528"/>
    </source>
</evidence>
<protein>
    <recommendedName>
        <fullName evidence="3">diguanylate cyclase</fullName>
        <ecNumber evidence="3">2.7.7.65</ecNumber>
    </recommendedName>
</protein>
<evidence type="ECO:0000256" key="5">
    <source>
        <dbReference type="ARBA" id="ARBA00022692"/>
    </source>
</evidence>
<dbReference type="FunFam" id="3.30.70.270:FF:000001">
    <property type="entry name" value="Diguanylate cyclase domain protein"/>
    <property type="match status" value="1"/>
</dbReference>
<keyword evidence="5 9" id="KW-0812">Transmembrane</keyword>
<comment type="cofactor">
    <cofactor evidence="1">
        <name>Mg(2+)</name>
        <dbReference type="ChEBI" id="CHEBI:18420"/>
    </cofactor>
</comment>
<dbReference type="SUPFAM" id="SSF103190">
    <property type="entry name" value="Sensory domain-like"/>
    <property type="match status" value="2"/>
</dbReference>
<dbReference type="SMART" id="SM00267">
    <property type="entry name" value="GGDEF"/>
    <property type="match status" value="1"/>
</dbReference>
<dbReference type="Proteomes" id="UP000242133">
    <property type="component" value="Unassembled WGS sequence"/>
</dbReference>
<keyword evidence="4" id="KW-1003">Cell membrane</keyword>
<evidence type="ECO:0000256" key="6">
    <source>
        <dbReference type="ARBA" id="ARBA00022989"/>
    </source>
</evidence>
<dbReference type="NCBIfam" id="TIGR00254">
    <property type="entry name" value="GGDEF"/>
    <property type="match status" value="1"/>
</dbReference>
<dbReference type="Gene3D" id="3.30.450.20">
    <property type="entry name" value="PAS domain"/>
    <property type="match status" value="2"/>
</dbReference>
<dbReference type="CDD" id="cd01949">
    <property type="entry name" value="GGDEF"/>
    <property type="match status" value="1"/>
</dbReference>
<dbReference type="InterPro" id="IPR043128">
    <property type="entry name" value="Rev_trsase/Diguanyl_cyclase"/>
</dbReference>
<evidence type="ECO:0000313" key="11">
    <source>
        <dbReference type="EMBL" id="PSL13176.1"/>
    </source>
</evidence>
<dbReference type="EC" id="2.7.7.65" evidence="3"/>
<dbReference type="PROSITE" id="PS50887">
    <property type="entry name" value="GGDEF"/>
    <property type="match status" value="1"/>
</dbReference>
<feature type="domain" description="GGDEF" evidence="10">
    <location>
        <begin position="439"/>
        <end position="569"/>
    </location>
</feature>
<keyword evidence="6 9" id="KW-1133">Transmembrane helix</keyword>
<dbReference type="GO" id="GO:0052621">
    <property type="term" value="F:diguanylate cyclase activity"/>
    <property type="evidence" value="ECO:0007669"/>
    <property type="project" value="UniProtKB-EC"/>
</dbReference>
<dbReference type="SUPFAM" id="SSF55073">
    <property type="entry name" value="Nucleotide cyclase"/>
    <property type="match status" value="1"/>
</dbReference>
<evidence type="ECO:0000256" key="4">
    <source>
        <dbReference type="ARBA" id="ARBA00022475"/>
    </source>
</evidence>
<evidence type="ECO:0000256" key="7">
    <source>
        <dbReference type="ARBA" id="ARBA00023136"/>
    </source>
</evidence>
<evidence type="ECO:0000313" key="12">
    <source>
        <dbReference type="Proteomes" id="UP000242133"/>
    </source>
</evidence>
<dbReference type="Pfam" id="PF02743">
    <property type="entry name" value="dCache_1"/>
    <property type="match status" value="1"/>
</dbReference>
<comment type="catalytic activity">
    <reaction evidence="8">
        <text>2 GTP = 3',3'-c-di-GMP + 2 diphosphate</text>
        <dbReference type="Rhea" id="RHEA:24898"/>
        <dbReference type="ChEBI" id="CHEBI:33019"/>
        <dbReference type="ChEBI" id="CHEBI:37565"/>
        <dbReference type="ChEBI" id="CHEBI:58805"/>
        <dbReference type="EC" id="2.7.7.65"/>
    </reaction>
</comment>
<dbReference type="GO" id="GO:0043709">
    <property type="term" value="P:cell adhesion involved in single-species biofilm formation"/>
    <property type="evidence" value="ECO:0007669"/>
    <property type="project" value="TreeGrafter"/>
</dbReference>
<dbReference type="EMBL" id="PYGI01000013">
    <property type="protein sequence ID" value="PSL13176.1"/>
    <property type="molecule type" value="Genomic_DNA"/>
</dbReference>
<proteinExistence type="predicted"/>
<dbReference type="InterPro" id="IPR029787">
    <property type="entry name" value="Nucleotide_cyclase"/>
</dbReference>
<feature type="transmembrane region" description="Helical" evidence="9">
    <location>
        <begin position="61"/>
        <end position="82"/>
    </location>
</feature>
<evidence type="ECO:0000256" key="1">
    <source>
        <dbReference type="ARBA" id="ARBA00001946"/>
    </source>
</evidence>
<dbReference type="InterPro" id="IPR050469">
    <property type="entry name" value="Diguanylate_Cyclase"/>
</dbReference>
<accession>A0A2P8EUN1</accession>
<dbReference type="PANTHER" id="PTHR45138">
    <property type="entry name" value="REGULATORY COMPONENTS OF SENSORY TRANSDUCTION SYSTEM"/>
    <property type="match status" value="1"/>
</dbReference>
<comment type="subcellular location">
    <subcellularLocation>
        <location evidence="2">Cell membrane</location>
        <topology evidence="2">Multi-pass membrane protein</topology>
    </subcellularLocation>
</comment>
<evidence type="ECO:0000259" key="10">
    <source>
        <dbReference type="PROSITE" id="PS50887"/>
    </source>
</evidence>
<name>A0A2P8EUN1_9GAMM</name>
<gene>
    <name evidence="11" type="ORF">CLV44_1135</name>
</gene>
<sequence length="571" mass="63097">MAVRDLIFCVRSITRNLTANCCHTWNAYIPGNTALRLPPCCSCDGVYVSIKAFFRLDLRRLILLLAFATAAITLINGLYASYKVQRQLLIDQALENNFVYASKLAASTDNFLDAAQQQLAYSAMEITSQLHDESMLFQTAERLRKQTDSFNSVVIVDASGMVLATSPDTLQLQGEQLASPGALQALKEQRPLISAPYISAVGNLLVSISQPLFSTTGEYLGYIGGSLYLQKRSILNDLLGKHYYQDGSYIYVVDQNKRLLYHPQPDRVGNIVYNNTVIDAVTQGKSGTGRLHNSTGLEILAGYAPINNAGWGVVAQSPLSSTLTPLNTLMRTVVDHTLPLALITLLLIWWLARLISRPLWQLADSAQSMDESGSPNRIQDVRSWYFESSELKRAMLIGVSLLHNRMGKLQLDAQTDPLTGLSNRRGAENTLTLLKHEHTPFSILAIDIDHFKRVNDTYGHDCGDLALKSLALLMRACTRKDDQVCRMGGEEFLIILPNTNEQVALELAERLRLKVQNTEIEPIGKITVSIGIAGWNDQKVDTAYTLKAADKALYKAKAGGRNRCEGHHSAG</sequence>
<dbReference type="GO" id="GO:1902201">
    <property type="term" value="P:negative regulation of bacterial-type flagellum-dependent cell motility"/>
    <property type="evidence" value="ECO:0007669"/>
    <property type="project" value="TreeGrafter"/>
</dbReference>
<dbReference type="InterPro" id="IPR029151">
    <property type="entry name" value="Sensor-like_sf"/>
</dbReference>
<evidence type="ECO:0000256" key="8">
    <source>
        <dbReference type="ARBA" id="ARBA00034247"/>
    </source>
</evidence>
<dbReference type="CDD" id="cd18773">
    <property type="entry name" value="PDC1_HK_sensor"/>
    <property type="match status" value="1"/>
</dbReference>
<reference evidence="11 12" key="1">
    <citation type="submission" date="2018-03" db="EMBL/GenBank/DDBJ databases">
        <title>Genomic Encyclopedia of Archaeal and Bacterial Type Strains, Phase II (KMG-II): from individual species to whole genera.</title>
        <authorList>
            <person name="Goeker M."/>
        </authorList>
    </citation>
    <scope>NUCLEOTIDE SEQUENCE [LARGE SCALE GENOMIC DNA]</scope>
    <source>
        <strain evidence="11 12">DSM 17586</strain>
    </source>
</reference>
<dbReference type="OrthoDB" id="9812260at2"/>
<organism evidence="11 12">
    <name type="scientific">Marinobacterium halophilum</name>
    <dbReference type="NCBI Taxonomy" id="267374"/>
    <lineage>
        <taxon>Bacteria</taxon>
        <taxon>Pseudomonadati</taxon>
        <taxon>Pseudomonadota</taxon>
        <taxon>Gammaproteobacteria</taxon>
        <taxon>Oceanospirillales</taxon>
        <taxon>Oceanospirillaceae</taxon>
        <taxon>Marinobacterium</taxon>
    </lineage>
</organism>
<dbReference type="InterPro" id="IPR000160">
    <property type="entry name" value="GGDEF_dom"/>
</dbReference>
<keyword evidence="12" id="KW-1185">Reference proteome</keyword>
<dbReference type="AlphaFoldDB" id="A0A2P8EUN1"/>
<keyword evidence="7 9" id="KW-0472">Membrane</keyword>
<evidence type="ECO:0000256" key="2">
    <source>
        <dbReference type="ARBA" id="ARBA00004651"/>
    </source>
</evidence>
<evidence type="ECO:0000256" key="9">
    <source>
        <dbReference type="SAM" id="Phobius"/>
    </source>
</evidence>
<dbReference type="InterPro" id="IPR033479">
    <property type="entry name" value="dCache_1"/>
</dbReference>
<dbReference type="GO" id="GO:0005886">
    <property type="term" value="C:plasma membrane"/>
    <property type="evidence" value="ECO:0007669"/>
    <property type="project" value="UniProtKB-SubCell"/>
</dbReference>
<comment type="caution">
    <text evidence="11">The sequence shown here is derived from an EMBL/GenBank/DDBJ whole genome shotgun (WGS) entry which is preliminary data.</text>
</comment>